<evidence type="ECO:0000313" key="2">
    <source>
        <dbReference type="EMBL" id="PJJ60577.1"/>
    </source>
</evidence>
<dbReference type="Proteomes" id="UP000228535">
    <property type="component" value="Unassembled WGS sequence"/>
</dbReference>
<dbReference type="Pfam" id="PF05118">
    <property type="entry name" value="Asp_Arg_Hydrox"/>
    <property type="match status" value="1"/>
</dbReference>
<proteinExistence type="predicted"/>
<keyword evidence="3" id="KW-1185">Reference proteome</keyword>
<reference evidence="2 3" key="1">
    <citation type="submission" date="2017-11" db="EMBL/GenBank/DDBJ databases">
        <title>Genomic Encyclopedia of Archaeal and Bacterial Type Strains, Phase II (KMG-II): From Individual Species to Whole Genera.</title>
        <authorList>
            <person name="Goeker M."/>
        </authorList>
    </citation>
    <scope>NUCLEOTIDE SEQUENCE [LARGE SCALE GENOMIC DNA]</scope>
    <source>
        <strain evidence="2 3">DSM 11115</strain>
    </source>
</reference>
<dbReference type="EMBL" id="PGFA01000001">
    <property type="protein sequence ID" value="PJJ60577.1"/>
    <property type="molecule type" value="Genomic_DNA"/>
</dbReference>
<protein>
    <submittedName>
        <fullName evidence="2">Aspartyl/asparaginyl beta-hydroxylase</fullName>
    </submittedName>
</protein>
<gene>
    <name evidence="2" type="ORF">CLV45_2006</name>
</gene>
<dbReference type="AlphaFoldDB" id="A0A2M9BRL5"/>
<comment type="caution">
    <text evidence="2">The sequence shown here is derived from an EMBL/GenBank/DDBJ whole genome shotgun (WGS) entry which is preliminary data.</text>
</comment>
<sequence>MAAVIQYIRFDQQFDAARLQQEVARLTTALWQDHYNRGGYEGSWRTLQLRALHGQLTNNVASHAGTLPDAAAFRDTPLLAQCPYTKEVLDFFQIEKTAVRFMQLDAGAVIKPHCDPDLNFEQGEVRLHIPVLTNPQLHFYLEEERLVLDEGSCWYLNLSRPHQVKNEGATARVHLVLDGIVNDWLRQYFQHSGHRVVRRPEPLPNEQYSREDQHTIIAQLRLLRAATADKLADEMEAALASREE</sequence>
<evidence type="ECO:0000259" key="1">
    <source>
        <dbReference type="Pfam" id="PF05118"/>
    </source>
</evidence>
<dbReference type="SUPFAM" id="SSF51197">
    <property type="entry name" value="Clavaminate synthase-like"/>
    <property type="match status" value="1"/>
</dbReference>
<accession>A0A2M9BRL5</accession>
<organism evidence="2 3">
    <name type="scientific">Hymenobacter chitinivorans DSM 11115</name>
    <dbReference type="NCBI Taxonomy" id="1121954"/>
    <lineage>
        <taxon>Bacteria</taxon>
        <taxon>Pseudomonadati</taxon>
        <taxon>Bacteroidota</taxon>
        <taxon>Cytophagia</taxon>
        <taxon>Cytophagales</taxon>
        <taxon>Hymenobacteraceae</taxon>
        <taxon>Hymenobacter</taxon>
    </lineage>
</organism>
<dbReference type="Gene3D" id="2.60.120.330">
    <property type="entry name" value="B-lactam Antibiotic, Isopenicillin N Synthase, Chain"/>
    <property type="match status" value="1"/>
</dbReference>
<feature type="domain" description="Aspartyl/asparaginy/proline hydroxylase" evidence="1">
    <location>
        <begin position="18"/>
        <end position="178"/>
    </location>
</feature>
<evidence type="ECO:0000313" key="3">
    <source>
        <dbReference type="Proteomes" id="UP000228535"/>
    </source>
</evidence>
<name>A0A2M9BRL5_9BACT</name>
<dbReference type="InterPro" id="IPR027443">
    <property type="entry name" value="IPNS-like_sf"/>
</dbReference>
<dbReference type="InterPro" id="IPR007803">
    <property type="entry name" value="Asp/Arg/Pro-Hydrxlase"/>
</dbReference>